<dbReference type="InterPro" id="IPR013786">
    <property type="entry name" value="AcylCoA_DH/ox_N"/>
</dbReference>
<keyword evidence="4" id="KW-0274">FAD</keyword>
<dbReference type="SUPFAM" id="SSF56645">
    <property type="entry name" value="Acyl-CoA dehydrogenase NM domain-like"/>
    <property type="match status" value="2"/>
</dbReference>
<dbReference type="Proteomes" id="UP001298593">
    <property type="component" value="Unassembled WGS sequence"/>
</dbReference>
<dbReference type="Pfam" id="PF02770">
    <property type="entry name" value="Acyl-CoA_dh_M"/>
    <property type="match status" value="1"/>
</dbReference>
<keyword evidence="5" id="KW-0560">Oxidoreductase</keyword>
<dbReference type="Pfam" id="PF00441">
    <property type="entry name" value="Acyl-CoA_dh_1"/>
    <property type="match status" value="2"/>
</dbReference>
<dbReference type="Gene3D" id="1.10.540.10">
    <property type="entry name" value="Acyl-CoA dehydrogenase/oxidase, N-terminal domain"/>
    <property type="match status" value="2"/>
</dbReference>
<organism evidence="9 10">
    <name type="scientific">[Mycobacterium] nativiensis</name>
    <dbReference type="NCBI Taxonomy" id="2855503"/>
    <lineage>
        <taxon>Bacteria</taxon>
        <taxon>Bacillati</taxon>
        <taxon>Actinomycetota</taxon>
        <taxon>Actinomycetes</taxon>
        <taxon>Mycobacteriales</taxon>
        <taxon>Mycobacteriaceae</taxon>
        <taxon>Mycolicibacter</taxon>
    </lineage>
</organism>
<feature type="domain" description="Acyl-CoA dehydrogenase/oxidase C-terminal" evidence="6">
    <location>
        <begin position="592"/>
        <end position="734"/>
    </location>
</feature>
<dbReference type="Gene3D" id="2.40.110.10">
    <property type="entry name" value="Butyryl-CoA Dehydrogenase, subunit A, domain 2"/>
    <property type="match status" value="1"/>
</dbReference>
<dbReference type="PANTHER" id="PTHR43292:SF4">
    <property type="entry name" value="ACYL-COA DEHYDROGENASE FADE34"/>
    <property type="match status" value="1"/>
</dbReference>
<protein>
    <submittedName>
        <fullName evidence="9">Acyl-CoA dehydrogenase</fullName>
    </submittedName>
</protein>
<evidence type="ECO:0000256" key="2">
    <source>
        <dbReference type="ARBA" id="ARBA00009347"/>
    </source>
</evidence>
<comment type="cofactor">
    <cofactor evidence="1">
        <name>FAD</name>
        <dbReference type="ChEBI" id="CHEBI:57692"/>
    </cofactor>
</comment>
<dbReference type="InterPro" id="IPR006091">
    <property type="entry name" value="Acyl-CoA_Oxase/DH_mid-dom"/>
</dbReference>
<dbReference type="InterPro" id="IPR009100">
    <property type="entry name" value="AcylCoA_DH/oxidase_NM_dom_sf"/>
</dbReference>
<accession>A0ABU5XVB0</accession>
<dbReference type="InterPro" id="IPR046373">
    <property type="entry name" value="Acyl-CoA_Oxase/DH_mid-dom_sf"/>
</dbReference>
<feature type="domain" description="Acyl-CoA oxidase/dehydrogenase middle" evidence="7">
    <location>
        <begin position="486"/>
        <end position="580"/>
    </location>
</feature>
<name>A0ABU5XVB0_9MYCO</name>
<reference evidence="9 10" key="1">
    <citation type="submission" date="2023-12" db="EMBL/GenBank/DDBJ databases">
        <title>Description of new species of Mycobacterium terrae complex isolated from sewage at the Sao Paulo Zoological Park Foundation in Brazil.</title>
        <authorList>
            <person name="Romagnoli C.L."/>
            <person name="Conceicao E.C."/>
            <person name="Machado E."/>
            <person name="Barreto L.B.P.F."/>
            <person name="Sharma A."/>
            <person name="Silva N.M."/>
            <person name="Marques L.E."/>
            <person name="Juliana M.A."/>
            <person name="Lourenco M.C.S."/>
            <person name="Digiampietri L.A."/>
            <person name="Suffys P.N."/>
            <person name="Viana-Niero C."/>
        </authorList>
    </citation>
    <scope>NUCLEOTIDE SEQUENCE [LARGE SCALE GENOMIC DNA]</scope>
    <source>
        <strain evidence="9 10">MYC340</strain>
    </source>
</reference>
<evidence type="ECO:0000259" key="7">
    <source>
        <dbReference type="Pfam" id="PF02770"/>
    </source>
</evidence>
<evidence type="ECO:0000256" key="4">
    <source>
        <dbReference type="ARBA" id="ARBA00022827"/>
    </source>
</evidence>
<comment type="caution">
    <text evidence="9">The sequence shown here is derived from an EMBL/GenBank/DDBJ whole genome shotgun (WGS) entry which is preliminary data.</text>
</comment>
<evidence type="ECO:0000313" key="10">
    <source>
        <dbReference type="Proteomes" id="UP001298593"/>
    </source>
</evidence>
<dbReference type="Pfam" id="PF02771">
    <property type="entry name" value="Acyl-CoA_dh_N"/>
    <property type="match status" value="1"/>
</dbReference>
<dbReference type="PANTHER" id="PTHR43292">
    <property type="entry name" value="ACYL-COA DEHYDROGENASE"/>
    <property type="match status" value="1"/>
</dbReference>
<feature type="domain" description="Acyl-CoA dehydrogenase/oxidase C-terminal" evidence="6">
    <location>
        <begin position="225"/>
        <end position="345"/>
    </location>
</feature>
<evidence type="ECO:0000256" key="3">
    <source>
        <dbReference type="ARBA" id="ARBA00022630"/>
    </source>
</evidence>
<evidence type="ECO:0000259" key="6">
    <source>
        <dbReference type="Pfam" id="PF00441"/>
    </source>
</evidence>
<dbReference type="InterPro" id="IPR037069">
    <property type="entry name" value="AcylCoA_DH/ox_N_sf"/>
</dbReference>
<dbReference type="InterPro" id="IPR052161">
    <property type="entry name" value="Mycobact_Acyl-CoA_DH"/>
</dbReference>
<evidence type="ECO:0000256" key="5">
    <source>
        <dbReference type="ARBA" id="ARBA00023002"/>
    </source>
</evidence>
<dbReference type="EMBL" id="JAYJJU010000007">
    <property type="protein sequence ID" value="MEB3031878.1"/>
    <property type="molecule type" value="Genomic_DNA"/>
</dbReference>
<feature type="domain" description="Acyl-CoA dehydrogenase/oxidase N-terminal" evidence="8">
    <location>
        <begin position="9"/>
        <end position="94"/>
    </location>
</feature>
<evidence type="ECO:0000313" key="9">
    <source>
        <dbReference type="EMBL" id="MEB3031878.1"/>
    </source>
</evidence>
<dbReference type="RefSeq" id="WP_329780063.1">
    <property type="nucleotide sequence ID" value="NZ_JAYJJU010000007.1"/>
</dbReference>
<dbReference type="InterPro" id="IPR009075">
    <property type="entry name" value="AcylCo_DH/oxidase_C"/>
</dbReference>
<dbReference type="SUPFAM" id="SSF47203">
    <property type="entry name" value="Acyl-CoA dehydrogenase C-terminal domain-like"/>
    <property type="match status" value="2"/>
</dbReference>
<proteinExistence type="inferred from homology"/>
<evidence type="ECO:0000256" key="1">
    <source>
        <dbReference type="ARBA" id="ARBA00001974"/>
    </source>
</evidence>
<sequence>MTVSFALDEDQKNLGETAAGLAARHAPITQTPAMLDGLAAGTNPAVWTAICDTGLHTLHLPEADGGGGAGLLELCVVAEQFGRALVPGSWLPTVLASGVLAQAAERSPAVVAALAAFAGGCTGALVDAPGLTATPDGDGWILSGLSGPTLGLPGAHRAVVRTAVAGDPECAVWFEMSCSDGTVEAADGTDLTRSVGRLRLDGHRVPRAQLLDVDVDAAELVVAALLAAEAAGIAAWAVDTAVAYVSSREQFGRPVGSFQAVQHKAALMLVRAETAVAAAWDAARAQSASAPQQRLAAAAATVTALPAGVEVALDCITLLGGIGFTWEHDAHLYWRRAVSIAAISGPAPDWAARLGEAALVATREYRLVDPEELPELRARIGAVLDDVAALPPDAAHDLGWNLARGGERQRRLAEAGLVAPQYPQPWGIGAGVSERTVIADEFARRDLAPPTTVVGEWLLPTLLAHGTTDQLERFAGPTLRGDVVWCQLFSEPGAGSDLAALSTRATRVDGGWSLHGQKVWSSYAHLADWGVCLARTDTEAPQHRGISYFLVDMRSAGIEIRPLRQATGDAEFNEAFLDDVFVPDDQLVGPVNEGWELTVATLSSERLAIGTRVTRGTAERVRVLAATTGPGDHRRDVLQVLGRSTAREMALSALNLRNVLTRVAGLDTGARHSIQKVCNALIQREGSLELMTVLGHAGATTEDGNALDHLGLPAVLIGGGTIEIQLNMIAQRVLGLPR</sequence>
<keyword evidence="3" id="KW-0285">Flavoprotein</keyword>
<dbReference type="Gene3D" id="1.20.140.10">
    <property type="entry name" value="Butyryl-CoA Dehydrogenase, subunit A, domain 3"/>
    <property type="match status" value="2"/>
</dbReference>
<evidence type="ECO:0000259" key="8">
    <source>
        <dbReference type="Pfam" id="PF02771"/>
    </source>
</evidence>
<keyword evidence="10" id="KW-1185">Reference proteome</keyword>
<gene>
    <name evidence="9" type="ORF">KV113_09940</name>
</gene>
<comment type="similarity">
    <text evidence="2">Belongs to the acyl-CoA dehydrogenase family.</text>
</comment>
<dbReference type="InterPro" id="IPR036250">
    <property type="entry name" value="AcylCo_DH-like_C"/>
</dbReference>